<feature type="domain" description="DUF1972" evidence="1">
    <location>
        <begin position="5"/>
        <end position="178"/>
    </location>
</feature>
<dbReference type="Gene3D" id="3.40.50.2000">
    <property type="entry name" value="Glycogen Phosphorylase B"/>
    <property type="match status" value="2"/>
</dbReference>
<dbReference type="Pfam" id="PF09314">
    <property type="entry name" value="DUF1972"/>
    <property type="match status" value="1"/>
</dbReference>
<evidence type="ECO:0000313" key="2">
    <source>
        <dbReference type="EMBL" id="GAA4939903.1"/>
    </source>
</evidence>
<dbReference type="RefSeq" id="WP_345420310.1">
    <property type="nucleotide sequence ID" value="NZ_AP031496.1"/>
</dbReference>
<dbReference type="AlphaFoldDB" id="A0AAV3U157"/>
<protein>
    <submittedName>
        <fullName evidence="2">DUF1972 domain-containing protein</fullName>
    </submittedName>
</protein>
<dbReference type="SUPFAM" id="SSF53756">
    <property type="entry name" value="UDP-Glycosyltransferase/glycogen phosphorylase"/>
    <property type="match status" value="1"/>
</dbReference>
<sequence length="382" mass="43409">MSRKKQLFIHGIRGIPASHGGFETFTEKLAPYLVDNGWDVTVYCQEHGEGEWYDGEWNGVKTIHVPVKDDGAKGSIIFDWLTVKDAIKKDGLNLTLGYNTAIYAAIFRLKGKTNVFNMDGIEWKRQKWGTLAKIWFFINECAGNWLGNHLIADHPQIKTHLQARVSGKKITVIPYGADRHDTADASVLPEYGLTEKGFYLVVARPEPENSILEIVSAYSSRERNYPLVVLGNFDTENNAYHKKVVEAANDGVKFVGAIYDQTIVNAFRFYTRGYIHGHQVGGTNPSLVETLGCGSPVLAHNNRFNRWVAGEGAKYFQDQFECKAMIDQMDASDEHIEPMRQASYQRHSEEFQWEMVMSAYNELLTAWYDRTEQSSVQYEAQK</sequence>
<name>A0AAV3U157_9ALTE</name>
<comment type="caution">
    <text evidence="2">The sequence shown here is derived from an EMBL/GenBank/DDBJ whole genome shotgun (WGS) entry which is preliminary data.</text>
</comment>
<dbReference type="EMBL" id="BAABLX010000009">
    <property type="protein sequence ID" value="GAA4939903.1"/>
    <property type="molecule type" value="Genomic_DNA"/>
</dbReference>
<evidence type="ECO:0000259" key="1">
    <source>
        <dbReference type="Pfam" id="PF09314"/>
    </source>
</evidence>
<organism evidence="2 3">
    <name type="scientific">Halioxenophilus aromaticivorans</name>
    <dbReference type="NCBI Taxonomy" id="1306992"/>
    <lineage>
        <taxon>Bacteria</taxon>
        <taxon>Pseudomonadati</taxon>
        <taxon>Pseudomonadota</taxon>
        <taxon>Gammaproteobacteria</taxon>
        <taxon>Alteromonadales</taxon>
        <taxon>Alteromonadaceae</taxon>
        <taxon>Halioxenophilus</taxon>
    </lineage>
</organism>
<proteinExistence type="predicted"/>
<dbReference type="InterPro" id="IPR015393">
    <property type="entry name" value="DUF1972"/>
</dbReference>
<gene>
    <name evidence="2" type="ORF">GCM10025791_17750</name>
</gene>
<keyword evidence="3" id="KW-1185">Reference proteome</keyword>
<dbReference type="Proteomes" id="UP001409585">
    <property type="component" value="Unassembled WGS sequence"/>
</dbReference>
<evidence type="ECO:0000313" key="3">
    <source>
        <dbReference type="Proteomes" id="UP001409585"/>
    </source>
</evidence>
<reference evidence="3" key="1">
    <citation type="journal article" date="2019" name="Int. J. Syst. Evol. Microbiol.">
        <title>The Global Catalogue of Microorganisms (GCM) 10K type strain sequencing project: providing services to taxonomists for standard genome sequencing and annotation.</title>
        <authorList>
            <consortium name="The Broad Institute Genomics Platform"/>
            <consortium name="The Broad Institute Genome Sequencing Center for Infectious Disease"/>
            <person name="Wu L."/>
            <person name="Ma J."/>
        </authorList>
    </citation>
    <scope>NUCLEOTIDE SEQUENCE [LARGE SCALE GENOMIC DNA]</scope>
    <source>
        <strain evidence="3">JCM 19134</strain>
    </source>
</reference>
<accession>A0AAV3U157</accession>